<dbReference type="OrthoDB" id="2977329at2759"/>
<dbReference type="SUPFAM" id="SSF52047">
    <property type="entry name" value="RNI-like"/>
    <property type="match status" value="1"/>
</dbReference>
<evidence type="ECO:0000313" key="1">
    <source>
        <dbReference type="EMBL" id="KIL63185.1"/>
    </source>
</evidence>
<protein>
    <recommendedName>
        <fullName evidence="3">F-box domain-containing protein</fullName>
    </recommendedName>
</protein>
<dbReference type="HOGENOM" id="CLU_056564_0_0_1"/>
<dbReference type="Gene3D" id="3.80.10.10">
    <property type="entry name" value="Ribonuclease Inhibitor"/>
    <property type="match status" value="1"/>
</dbReference>
<organism evidence="1 2">
    <name type="scientific">Amanita muscaria (strain Koide BX008)</name>
    <dbReference type="NCBI Taxonomy" id="946122"/>
    <lineage>
        <taxon>Eukaryota</taxon>
        <taxon>Fungi</taxon>
        <taxon>Dikarya</taxon>
        <taxon>Basidiomycota</taxon>
        <taxon>Agaricomycotina</taxon>
        <taxon>Agaricomycetes</taxon>
        <taxon>Agaricomycetidae</taxon>
        <taxon>Agaricales</taxon>
        <taxon>Pluteineae</taxon>
        <taxon>Amanitaceae</taxon>
        <taxon>Amanita</taxon>
    </lineage>
</organism>
<evidence type="ECO:0000313" key="2">
    <source>
        <dbReference type="Proteomes" id="UP000054549"/>
    </source>
</evidence>
<accession>A0A0C2SIZ8</accession>
<gene>
    <name evidence="1" type="ORF">M378DRAFT_12381</name>
</gene>
<dbReference type="EMBL" id="KN818262">
    <property type="protein sequence ID" value="KIL63185.1"/>
    <property type="molecule type" value="Genomic_DNA"/>
</dbReference>
<proteinExistence type="predicted"/>
<reference evidence="1 2" key="1">
    <citation type="submission" date="2014-04" db="EMBL/GenBank/DDBJ databases">
        <title>Evolutionary Origins and Diversification of the Mycorrhizal Mutualists.</title>
        <authorList>
            <consortium name="DOE Joint Genome Institute"/>
            <consortium name="Mycorrhizal Genomics Consortium"/>
            <person name="Kohler A."/>
            <person name="Kuo A."/>
            <person name="Nagy L.G."/>
            <person name="Floudas D."/>
            <person name="Copeland A."/>
            <person name="Barry K.W."/>
            <person name="Cichocki N."/>
            <person name="Veneault-Fourrey C."/>
            <person name="LaButti K."/>
            <person name="Lindquist E.A."/>
            <person name="Lipzen A."/>
            <person name="Lundell T."/>
            <person name="Morin E."/>
            <person name="Murat C."/>
            <person name="Riley R."/>
            <person name="Ohm R."/>
            <person name="Sun H."/>
            <person name="Tunlid A."/>
            <person name="Henrissat B."/>
            <person name="Grigoriev I.V."/>
            <person name="Hibbett D.S."/>
            <person name="Martin F."/>
        </authorList>
    </citation>
    <scope>NUCLEOTIDE SEQUENCE [LARGE SCALE GENOMIC DNA]</scope>
    <source>
        <strain evidence="1 2">Koide BX008</strain>
    </source>
</reference>
<name>A0A0C2SIZ8_AMAMK</name>
<dbReference type="InterPro" id="IPR032675">
    <property type="entry name" value="LRR_dom_sf"/>
</dbReference>
<sequence>MSLRPAVPQEIVDQILNLLPDTPEGLKTLKSASLVCRSFRPSARARLFRRIDLRDSNSEPTKLDILLQRVPHLLRYVQVLRVTCDVYRSAGLFARSTTLPTSLKALQGEGSHPVTLRRIELHGVDWQTMSSGMQAVLLDLFACSSLRQVGLHGVSSYPTNFIDRLPPAVKSLDIADTDFPLITAFRHLLKLETLSIRSHVAKHNQSITGNAWQLTRLRSLELSTCGTTLWPVYRDIIQHVSSSLEELYLLIYITAEHFDSVDFSQFPRIRKIVIITPRLQSELLTCSFRAAIVWLSQSLSNMSHDNNIQEVNIRFCVAIVHGKRWYAPRFDAEIERAAWESLDETLSQPNLALSKIFRGMNLQICTDTQDVYDYLDG</sequence>
<keyword evidence="2" id="KW-1185">Reference proteome</keyword>
<dbReference type="InParanoid" id="A0A0C2SIZ8"/>
<dbReference type="AlphaFoldDB" id="A0A0C2SIZ8"/>
<dbReference type="Proteomes" id="UP000054549">
    <property type="component" value="Unassembled WGS sequence"/>
</dbReference>
<evidence type="ECO:0008006" key="3">
    <source>
        <dbReference type="Google" id="ProtNLM"/>
    </source>
</evidence>